<organism evidence="1">
    <name type="scientific">Fibrocapsa japonica</name>
    <dbReference type="NCBI Taxonomy" id="94617"/>
    <lineage>
        <taxon>Eukaryota</taxon>
        <taxon>Sar</taxon>
        <taxon>Stramenopiles</taxon>
        <taxon>Ochrophyta</taxon>
        <taxon>Raphidophyceae</taxon>
        <taxon>Chattonellales</taxon>
        <taxon>Chattonellaceae</taxon>
        <taxon>Fibrocapsa</taxon>
    </lineage>
</organism>
<protein>
    <submittedName>
        <fullName evidence="1">Uncharacterized protein</fullName>
    </submittedName>
</protein>
<proteinExistence type="predicted"/>
<reference evidence="1" key="1">
    <citation type="submission" date="2021-01" db="EMBL/GenBank/DDBJ databases">
        <authorList>
            <person name="Corre E."/>
            <person name="Pelletier E."/>
            <person name="Niang G."/>
            <person name="Scheremetjew M."/>
            <person name="Finn R."/>
            <person name="Kale V."/>
            <person name="Holt S."/>
            <person name="Cochrane G."/>
            <person name="Meng A."/>
            <person name="Brown T."/>
            <person name="Cohen L."/>
        </authorList>
    </citation>
    <scope>NUCLEOTIDE SEQUENCE</scope>
    <source>
        <strain evidence="1">CCMP1661</strain>
    </source>
</reference>
<dbReference type="AlphaFoldDB" id="A0A7S2UYB1"/>
<gene>
    <name evidence="1" type="ORF">FJAP1339_LOCUS3333</name>
</gene>
<sequence>MVWNEHDTRVPWVRELQEQIIVPAYPADVPRQQTRLWKAAFEDFIPESFSPLEKQLYTFEQEYTTDTLIGRVLSTSVIASKSDEEKKSISDRVLSLVQRHPEIADKATFMLPHQTVLYVTNKLL</sequence>
<accession>A0A7S2UYB1</accession>
<dbReference type="EMBL" id="HBHR01006802">
    <property type="protein sequence ID" value="CAD9860812.1"/>
    <property type="molecule type" value="Transcribed_RNA"/>
</dbReference>
<name>A0A7S2UYB1_9STRA</name>
<evidence type="ECO:0000313" key="1">
    <source>
        <dbReference type="EMBL" id="CAD9860812.1"/>
    </source>
</evidence>